<dbReference type="InterPro" id="IPR044053">
    <property type="entry name" value="AsaB-like"/>
</dbReference>
<accession>A0AAD3D2S8</accession>
<keyword evidence="4" id="KW-1185">Reference proteome</keyword>
<sequence length="427" mass="49849">MFMSNDSFEETIFLSVDDQTRHWDYFGRKPSAAIHKSNESNGAYSSRTIQIHNGRNQNLKLDEASFELVNCPTSLSKNDFYEIQQGNTDLLQKYYQEVTSFIQQKLGCDQVICFHHQVRNEKKRGQDGVEDYAGASPHTDSSPVSADQLALSTIDHPERYERYLYLNLWRNIAHEPIENDHLAMVDEQTTVKPDDYIVKDLYGNGYTTVQYGLNARHAAQHKWYYFPDMQRDEAIIFKQMDSDFTKQGRICFHMSAHNSQVKNYKPRESIELRMMCYWHIADSGVNSMPTNENIGLEHIRDPEDFANELSLAGFSLNPFTLIKKCFTKRPKPVYSGNPHDYLHKFVDAVNYYSYWSRFEKSWVEKTMARSKTAEEGIFIITKGLVDDDDNYFKTKYFHAIEKKEIVVFLMASETFMDKAKEKLVENK</sequence>
<evidence type="ECO:0000313" key="3">
    <source>
        <dbReference type="EMBL" id="GFH55731.1"/>
    </source>
</evidence>
<evidence type="ECO:0000256" key="2">
    <source>
        <dbReference type="SAM" id="MobiDB-lite"/>
    </source>
</evidence>
<dbReference type="PANTHER" id="PTHR34598:SF3">
    <property type="entry name" value="OXIDOREDUCTASE AN1597"/>
    <property type="match status" value="1"/>
</dbReference>
<evidence type="ECO:0000313" key="4">
    <source>
        <dbReference type="Proteomes" id="UP001054902"/>
    </source>
</evidence>
<protein>
    <submittedName>
        <fullName evidence="3">Uncharacterized protein</fullName>
    </submittedName>
</protein>
<dbReference type="EMBL" id="BLLK01000051">
    <property type="protein sequence ID" value="GFH55731.1"/>
    <property type="molecule type" value="Genomic_DNA"/>
</dbReference>
<comment type="caution">
    <text evidence="3">The sequence shown here is derived from an EMBL/GenBank/DDBJ whole genome shotgun (WGS) entry which is preliminary data.</text>
</comment>
<organism evidence="3 4">
    <name type="scientific">Chaetoceros tenuissimus</name>
    <dbReference type="NCBI Taxonomy" id="426638"/>
    <lineage>
        <taxon>Eukaryota</taxon>
        <taxon>Sar</taxon>
        <taxon>Stramenopiles</taxon>
        <taxon>Ochrophyta</taxon>
        <taxon>Bacillariophyta</taxon>
        <taxon>Coscinodiscophyceae</taxon>
        <taxon>Chaetocerotophycidae</taxon>
        <taxon>Chaetocerotales</taxon>
        <taxon>Chaetocerotaceae</taxon>
        <taxon>Chaetoceros</taxon>
    </lineage>
</organism>
<evidence type="ECO:0000256" key="1">
    <source>
        <dbReference type="ARBA" id="ARBA00023604"/>
    </source>
</evidence>
<dbReference type="GO" id="GO:0016491">
    <property type="term" value="F:oxidoreductase activity"/>
    <property type="evidence" value="ECO:0007669"/>
    <property type="project" value="InterPro"/>
</dbReference>
<dbReference type="PANTHER" id="PTHR34598">
    <property type="entry name" value="BLL6449 PROTEIN"/>
    <property type="match status" value="1"/>
</dbReference>
<reference evidence="3 4" key="1">
    <citation type="journal article" date="2021" name="Sci. Rep.">
        <title>The genome of the diatom Chaetoceros tenuissimus carries an ancient integrated fragment of an extant virus.</title>
        <authorList>
            <person name="Hongo Y."/>
            <person name="Kimura K."/>
            <person name="Takaki Y."/>
            <person name="Yoshida Y."/>
            <person name="Baba S."/>
            <person name="Kobayashi G."/>
            <person name="Nagasaki K."/>
            <person name="Hano T."/>
            <person name="Tomaru Y."/>
        </authorList>
    </citation>
    <scope>NUCLEOTIDE SEQUENCE [LARGE SCALE GENOMIC DNA]</scope>
    <source>
        <strain evidence="3 4">NIES-3715</strain>
    </source>
</reference>
<dbReference type="NCBIfam" id="NF041278">
    <property type="entry name" value="CmcJ_NvfI_EfuI"/>
    <property type="match status" value="1"/>
</dbReference>
<comment type="similarity">
    <text evidence="1">Belongs to the asaB hydroxylase/desaturase family.</text>
</comment>
<proteinExistence type="inferred from homology"/>
<dbReference type="Proteomes" id="UP001054902">
    <property type="component" value="Unassembled WGS sequence"/>
</dbReference>
<dbReference type="AlphaFoldDB" id="A0AAD3D2S8"/>
<gene>
    <name evidence="3" type="ORF">CTEN210_12207</name>
</gene>
<feature type="region of interest" description="Disordered" evidence="2">
    <location>
        <begin position="124"/>
        <end position="146"/>
    </location>
</feature>
<name>A0AAD3D2S8_9STRA</name>